<reference evidence="3" key="2">
    <citation type="submission" date="2018-05" db="EMBL/GenBank/DDBJ databases">
        <title>OmerRS3 (Oryza meridionalis Reference Sequence Version 3).</title>
        <authorList>
            <person name="Zhang J."/>
            <person name="Kudrna D."/>
            <person name="Lee S."/>
            <person name="Talag J."/>
            <person name="Welchert J."/>
            <person name="Wing R.A."/>
        </authorList>
    </citation>
    <scope>NUCLEOTIDE SEQUENCE [LARGE SCALE GENOMIC DNA]</scope>
    <source>
        <strain evidence="3">cv. OR44</strain>
    </source>
</reference>
<evidence type="ECO:0000256" key="1">
    <source>
        <dbReference type="SAM" id="MobiDB-lite"/>
    </source>
</evidence>
<keyword evidence="2" id="KW-0812">Transmembrane</keyword>
<feature type="compositionally biased region" description="Low complexity" evidence="1">
    <location>
        <begin position="312"/>
        <end position="328"/>
    </location>
</feature>
<keyword evidence="4" id="KW-1185">Reference proteome</keyword>
<dbReference type="Gramene" id="OMERI03G33290.1">
    <property type="protein sequence ID" value="OMERI03G33290.1"/>
    <property type="gene ID" value="OMERI03G33290"/>
</dbReference>
<keyword evidence="2" id="KW-0472">Membrane</keyword>
<dbReference type="HOGENOM" id="CLU_759490_0_0_1"/>
<dbReference type="AlphaFoldDB" id="A0A0E0D7M7"/>
<dbReference type="PANTHER" id="PTHR33264:SF8">
    <property type="entry name" value="EXPRESSED PROTEIN"/>
    <property type="match status" value="1"/>
</dbReference>
<sequence length="365" mass="39965">MGRGGADDSAPLGLVVDGGSGREGGERGPHRQRWRRGWPLRRQRWRGRGAPPAATAEERPAARARKGRRRRGRRRGRMRRKASSAVCYCFPFAVVELVVLAAVRVPAALCRRAVRGGRRRRVRSAKRKEMGELLALDVASPRSLAAAAAKARKAEAEFPGTPMAEHLGEEEAARRKSRLQAALQRVSRLLSGAGEDARPAIDLHVLLFVLACLLSPVPILLRLPRSRCTPAPFRRRSRSLLISTADDLLSLLDDNPFPAAANAAAADPASRRPRVEWSGEPRLELAPPRARAPPLLPHPAELRAGHRPSPPASSSSSAAASTACPAAPFRLPPRRHPCECESREREEGKRNRERERGKREGDVTI</sequence>
<feature type="compositionally biased region" description="Basic residues" evidence="1">
    <location>
        <begin position="30"/>
        <end position="47"/>
    </location>
</feature>
<evidence type="ECO:0000313" key="3">
    <source>
        <dbReference type="EnsemblPlants" id="OMERI03G33290.1"/>
    </source>
</evidence>
<feature type="region of interest" description="Disordered" evidence="1">
    <location>
        <begin position="261"/>
        <end position="365"/>
    </location>
</feature>
<feature type="compositionally biased region" description="Basic and acidic residues" evidence="1">
    <location>
        <begin position="336"/>
        <end position="365"/>
    </location>
</feature>
<feature type="region of interest" description="Disordered" evidence="1">
    <location>
        <begin position="1"/>
        <end position="77"/>
    </location>
</feature>
<feature type="compositionally biased region" description="Basic and acidic residues" evidence="1">
    <location>
        <begin position="269"/>
        <end position="283"/>
    </location>
</feature>
<evidence type="ECO:0000256" key="2">
    <source>
        <dbReference type="SAM" id="Phobius"/>
    </source>
</evidence>
<dbReference type="PANTHER" id="PTHR33264">
    <property type="entry name" value="EXPRESSED PROTEIN"/>
    <property type="match status" value="1"/>
</dbReference>
<feature type="transmembrane region" description="Helical" evidence="2">
    <location>
        <begin position="82"/>
        <end position="103"/>
    </location>
</feature>
<evidence type="ECO:0000313" key="4">
    <source>
        <dbReference type="Proteomes" id="UP000008021"/>
    </source>
</evidence>
<reference evidence="3" key="1">
    <citation type="submission" date="2015-04" db="UniProtKB">
        <authorList>
            <consortium name="EnsemblPlants"/>
        </authorList>
    </citation>
    <scope>IDENTIFICATION</scope>
</reference>
<proteinExistence type="predicted"/>
<protein>
    <submittedName>
        <fullName evidence="3">Uncharacterized protein</fullName>
    </submittedName>
</protein>
<organism evidence="3">
    <name type="scientific">Oryza meridionalis</name>
    <dbReference type="NCBI Taxonomy" id="40149"/>
    <lineage>
        <taxon>Eukaryota</taxon>
        <taxon>Viridiplantae</taxon>
        <taxon>Streptophyta</taxon>
        <taxon>Embryophyta</taxon>
        <taxon>Tracheophyta</taxon>
        <taxon>Spermatophyta</taxon>
        <taxon>Magnoliopsida</taxon>
        <taxon>Liliopsida</taxon>
        <taxon>Poales</taxon>
        <taxon>Poaceae</taxon>
        <taxon>BOP clade</taxon>
        <taxon>Oryzoideae</taxon>
        <taxon>Oryzeae</taxon>
        <taxon>Oryzinae</taxon>
        <taxon>Oryza</taxon>
    </lineage>
</organism>
<dbReference type="EnsemblPlants" id="OMERI03G33290.1">
    <property type="protein sequence ID" value="OMERI03G33290.1"/>
    <property type="gene ID" value="OMERI03G33290"/>
</dbReference>
<dbReference type="Proteomes" id="UP000008021">
    <property type="component" value="Chromosome 3"/>
</dbReference>
<name>A0A0E0D7M7_9ORYZ</name>
<feature type="compositionally biased region" description="Basic residues" evidence="1">
    <location>
        <begin position="62"/>
        <end position="77"/>
    </location>
</feature>
<accession>A0A0E0D7M7</accession>
<keyword evidence="2" id="KW-1133">Transmembrane helix</keyword>